<protein>
    <recommendedName>
        <fullName evidence="4">Peptidase C-terminal archaeal/bacterial domain-containing protein</fullName>
    </recommendedName>
</protein>
<evidence type="ECO:0000256" key="1">
    <source>
        <dbReference type="SAM" id="SignalP"/>
    </source>
</evidence>
<dbReference type="KEGG" id="smax:FJR03_08080"/>
<dbReference type="PROSITE" id="PS51257">
    <property type="entry name" value="PROKAR_LIPOPROTEIN"/>
    <property type="match status" value="1"/>
</dbReference>
<dbReference type="RefSeq" id="WP_193113015.1">
    <property type="nucleotide sequence ID" value="NZ_CP041165.1"/>
</dbReference>
<evidence type="ECO:0000313" key="2">
    <source>
        <dbReference type="EMBL" id="QOP41696.1"/>
    </source>
</evidence>
<accession>A0A7M1AWJ7</accession>
<gene>
    <name evidence="2" type="ORF">FJR03_08080</name>
</gene>
<sequence>MKTIVLVSLVIVFSFFSGCGSGGSTSTFSKYSPTQIFDKKVYTFYMFADYSSELNKSYLKFIPSSSGYYSIHIGTEDFQDLDIVLFSDEEFTQFITAKDSTSLYGERLNYNLKANQTYYIMIENYSNMSDVTYSLLVTPSIDNGFYTKTTPMQIQLTSSDEFTLLSYIGYDSPLYAYDAAQDKHYIHVSSQVYATLYLKTFIAQNEQDLDIKVFSDPNYSQLIYESSAASTTQESMQIDFQANTEYFIEIQNFTNDSESSFVLSLDKYDF</sequence>
<keyword evidence="1" id="KW-0732">Signal</keyword>
<evidence type="ECO:0008006" key="4">
    <source>
        <dbReference type="Google" id="ProtNLM"/>
    </source>
</evidence>
<dbReference type="Proteomes" id="UP000593910">
    <property type="component" value="Chromosome"/>
</dbReference>
<reference evidence="2 3" key="1">
    <citation type="submission" date="2019-06" db="EMBL/GenBank/DDBJ databases">
        <title>Sulfurimonas gotlandica sp. nov., a chemoautotrophic and psychrotolerant epsilonproteobacterium isolated from a pelagic redoxcline, and an emended description of the genus Sulfurimonas.</title>
        <authorList>
            <person name="Wang S."/>
            <person name="Jiang L."/>
            <person name="Shao Z."/>
        </authorList>
    </citation>
    <scope>NUCLEOTIDE SEQUENCE [LARGE SCALE GENOMIC DNA]</scope>
    <source>
        <strain evidence="2 3">B2</strain>
    </source>
</reference>
<name>A0A7M1AWJ7_9BACT</name>
<dbReference type="EMBL" id="CP041165">
    <property type="protein sequence ID" value="QOP41696.1"/>
    <property type="molecule type" value="Genomic_DNA"/>
</dbReference>
<evidence type="ECO:0000313" key="3">
    <source>
        <dbReference type="Proteomes" id="UP000593910"/>
    </source>
</evidence>
<organism evidence="2 3">
    <name type="scientific">Sulfurimonas marina</name>
    <dbReference type="NCBI Taxonomy" id="2590551"/>
    <lineage>
        <taxon>Bacteria</taxon>
        <taxon>Pseudomonadati</taxon>
        <taxon>Campylobacterota</taxon>
        <taxon>Epsilonproteobacteria</taxon>
        <taxon>Campylobacterales</taxon>
        <taxon>Sulfurimonadaceae</taxon>
        <taxon>Sulfurimonas</taxon>
    </lineage>
</organism>
<dbReference type="AlphaFoldDB" id="A0A7M1AWJ7"/>
<feature type="chain" id="PRO_5032926174" description="Peptidase C-terminal archaeal/bacterial domain-containing protein" evidence="1">
    <location>
        <begin position="20"/>
        <end position="270"/>
    </location>
</feature>
<dbReference type="Gene3D" id="2.60.120.380">
    <property type="match status" value="1"/>
</dbReference>
<keyword evidence="3" id="KW-1185">Reference proteome</keyword>
<proteinExistence type="predicted"/>
<feature type="signal peptide" evidence="1">
    <location>
        <begin position="1"/>
        <end position="19"/>
    </location>
</feature>